<dbReference type="InterPro" id="IPR011809">
    <property type="entry name" value="His_9_proposed"/>
</dbReference>
<dbReference type="AlphaFoldDB" id="Q0ALQ3"/>
<dbReference type="Gene3D" id="3.30.540.10">
    <property type="entry name" value="Fructose-1,6-Bisphosphatase, subunit A, domain 1"/>
    <property type="match status" value="1"/>
</dbReference>
<evidence type="ECO:0000256" key="4">
    <source>
        <dbReference type="ARBA" id="ARBA00022801"/>
    </source>
</evidence>
<keyword evidence="3 7" id="KW-0479">Metal-binding</keyword>
<dbReference type="GO" id="GO:0004401">
    <property type="term" value="F:histidinol-phosphatase activity"/>
    <property type="evidence" value="ECO:0007669"/>
    <property type="project" value="UniProtKB-UniRule"/>
</dbReference>
<organism evidence="8 9">
    <name type="scientific">Maricaulis maris (strain MCS10)</name>
    <name type="common">Caulobacter maris</name>
    <dbReference type="NCBI Taxonomy" id="394221"/>
    <lineage>
        <taxon>Bacteria</taxon>
        <taxon>Pseudomonadati</taxon>
        <taxon>Pseudomonadota</taxon>
        <taxon>Alphaproteobacteria</taxon>
        <taxon>Maricaulales</taxon>
        <taxon>Maricaulaceae</taxon>
        <taxon>Maricaulis</taxon>
    </lineage>
</organism>
<keyword evidence="5 7" id="KW-0460">Magnesium</keyword>
<feature type="binding site" evidence="7">
    <location>
        <position position="88"/>
    </location>
    <ligand>
        <name>Mg(2+)</name>
        <dbReference type="ChEBI" id="CHEBI:18420"/>
        <label>1</label>
        <note>catalytic</note>
    </ligand>
</feature>
<evidence type="ECO:0000256" key="7">
    <source>
        <dbReference type="PIRSR" id="PIRSR600760-2"/>
    </source>
</evidence>
<dbReference type="PRINTS" id="PR00377">
    <property type="entry name" value="IMPHPHTASES"/>
</dbReference>
<dbReference type="EMBL" id="CP000449">
    <property type="protein sequence ID" value="ABI66790.1"/>
    <property type="molecule type" value="Genomic_DNA"/>
</dbReference>
<evidence type="ECO:0000256" key="2">
    <source>
        <dbReference type="ARBA" id="ARBA00009759"/>
    </source>
</evidence>
<comment type="cofactor">
    <cofactor evidence="1 7">
        <name>Mg(2+)</name>
        <dbReference type="ChEBI" id="CHEBI:18420"/>
    </cofactor>
</comment>
<keyword evidence="4" id="KW-0378">Hydrolase</keyword>
<dbReference type="NCBIfam" id="TIGR02067">
    <property type="entry name" value="his_9_HisN"/>
    <property type="match status" value="1"/>
</dbReference>
<evidence type="ECO:0000256" key="6">
    <source>
        <dbReference type="NCBIfam" id="TIGR02067"/>
    </source>
</evidence>
<gene>
    <name evidence="8" type="ordered locus">Mmar10_2504</name>
</gene>
<evidence type="ECO:0000256" key="3">
    <source>
        <dbReference type="ARBA" id="ARBA00022723"/>
    </source>
</evidence>
<dbReference type="Gene3D" id="3.40.190.80">
    <property type="match status" value="1"/>
</dbReference>
<dbReference type="GO" id="GO:0046872">
    <property type="term" value="F:metal ion binding"/>
    <property type="evidence" value="ECO:0007669"/>
    <property type="project" value="UniProtKB-KW"/>
</dbReference>
<feature type="binding site" evidence="7">
    <location>
        <position position="90"/>
    </location>
    <ligand>
        <name>Mg(2+)</name>
        <dbReference type="ChEBI" id="CHEBI:18420"/>
        <label>2</label>
    </ligand>
</feature>
<accession>Q0ALQ3</accession>
<dbReference type="PANTHER" id="PTHR43200">
    <property type="entry name" value="PHOSPHATASE"/>
    <property type="match status" value="1"/>
</dbReference>
<dbReference type="InterPro" id="IPR000760">
    <property type="entry name" value="Inositol_monophosphatase-like"/>
</dbReference>
<dbReference type="GO" id="GO:0000105">
    <property type="term" value="P:L-histidine biosynthetic process"/>
    <property type="evidence" value="ECO:0007669"/>
    <property type="project" value="UniProtKB-UniRule"/>
</dbReference>
<feature type="binding site" evidence="7">
    <location>
        <position position="215"/>
    </location>
    <ligand>
        <name>Mg(2+)</name>
        <dbReference type="ChEBI" id="CHEBI:18420"/>
        <label>1</label>
        <note>catalytic</note>
    </ligand>
</feature>
<dbReference type="CDD" id="cd01641">
    <property type="entry name" value="Bacterial_IMPase_like_1"/>
    <property type="match status" value="1"/>
</dbReference>
<dbReference type="eggNOG" id="COG0483">
    <property type="taxonomic scope" value="Bacteria"/>
</dbReference>
<dbReference type="HOGENOM" id="CLU_044118_4_1_5"/>
<dbReference type="SUPFAM" id="SSF56655">
    <property type="entry name" value="Carbohydrate phosphatase"/>
    <property type="match status" value="1"/>
</dbReference>
<dbReference type="Proteomes" id="UP000001964">
    <property type="component" value="Chromosome"/>
</dbReference>
<dbReference type="EC" id="3.1.3.15" evidence="6"/>
<proteinExistence type="inferred from homology"/>
<feature type="binding site" evidence="7">
    <location>
        <position position="91"/>
    </location>
    <ligand>
        <name>Mg(2+)</name>
        <dbReference type="ChEBI" id="CHEBI:18420"/>
        <label>1</label>
        <note>catalytic</note>
    </ligand>
</feature>
<dbReference type="InterPro" id="IPR051090">
    <property type="entry name" value="Inositol_monoP_superfamily"/>
</dbReference>
<comment type="similarity">
    <text evidence="2">Belongs to the inositol monophosphatase superfamily.</text>
</comment>
<keyword evidence="9" id="KW-1185">Reference proteome</keyword>
<reference evidence="8 9" key="1">
    <citation type="submission" date="2006-08" db="EMBL/GenBank/DDBJ databases">
        <title>Complete sequence of Maricaulis maris MCS10.</title>
        <authorList>
            <consortium name="US DOE Joint Genome Institute"/>
            <person name="Copeland A."/>
            <person name="Lucas S."/>
            <person name="Lapidus A."/>
            <person name="Barry K."/>
            <person name="Detter J.C."/>
            <person name="Glavina del Rio T."/>
            <person name="Hammon N."/>
            <person name="Israni S."/>
            <person name="Dalin E."/>
            <person name="Tice H."/>
            <person name="Pitluck S."/>
            <person name="Saunders E."/>
            <person name="Brettin T."/>
            <person name="Bruce D."/>
            <person name="Han C."/>
            <person name="Tapia R."/>
            <person name="Gilna P."/>
            <person name="Schmutz J."/>
            <person name="Larimer F."/>
            <person name="Land M."/>
            <person name="Hauser L."/>
            <person name="Kyrpides N."/>
            <person name="Mikhailova N."/>
            <person name="Viollier P."/>
            <person name="Stephens C."/>
            <person name="Richardson P."/>
        </authorList>
    </citation>
    <scope>NUCLEOTIDE SEQUENCE [LARGE SCALE GENOMIC DNA]</scope>
    <source>
        <strain evidence="8 9">MCS10</strain>
    </source>
</reference>
<evidence type="ECO:0000313" key="9">
    <source>
        <dbReference type="Proteomes" id="UP000001964"/>
    </source>
</evidence>
<dbReference type="OrthoDB" id="9785695at2"/>
<dbReference type="KEGG" id="mmr:Mmar10_2504"/>
<evidence type="ECO:0000313" key="8">
    <source>
        <dbReference type="EMBL" id="ABI66790.1"/>
    </source>
</evidence>
<protein>
    <recommendedName>
        <fullName evidence="6">Histidinol-phosphatase</fullName>
        <ecNumber evidence="6">3.1.3.15</ecNumber>
    </recommendedName>
</protein>
<dbReference type="RefSeq" id="WP_011644434.1">
    <property type="nucleotide sequence ID" value="NC_008347.1"/>
</dbReference>
<sequence>MSEQHDPTDLKTAHALADAARVAIAPYFRTALDVDNKLATGFDPVTAADRASEQAMRTVLAELAPSDGILGEEFGSSNGKGDRRWVLDPIDGTRAFIAGLPTWTVLIALEVAGRPRLGLIDQPYIGERFAGWPGGASFSRAGEIRDLRASRCDRLDRAIMASTDPNLFAGAELAAFEAVRARARLCRFGFDAYAYAMLASGGIDLVVESGLQIYDVQALIPLVTGAGGVISNWTGGDPSRGGQVVAAATPALLEQALEHLAAAAV</sequence>
<dbReference type="STRING" id="394221.Mmar10_2504"/>
<dbReference type="PANTHER" id="PTHR43200:SF6">
    <property type="entry name" value="3'(2'),5'-BISPHOSPHATE NUCLEOTIDASE"/>
    <property type="match status" value="1"/>
</dbReference>
<evidence type="ECO:0000256" key="5">
    <source>
        <dbReference type="ARBA" id="ARBA00022842"/>
    </source>
</evidence>
<dbReference type="Pfam" id="PF00459">
    <property type="entry name" value="Inositol_P"/>
    <property type="match status" value="1"/>
</dbReference>
<evidence type="ECO:0000256" key="1">
    <source>
        <dbReference type="ARBA" id="ARBA00001946"/>
    </source>
</evidence>
<name>Q0ALQ3_MARMM</name>
<feature type="binding site" evidence="7">
    <location>
        <position position="72"/>
    </location>
    <ligand>
        <name>Mg(2+)</name>
        <dbReference type="ChEBI" id="CHEBI:18420"/>
        <label>1</label>
        <note>catalytic</note>
    </ligand>
</feature>